<evidence type="ECO:0000313" key="3">
    <source>
        <dbReference type="Proteomes" id="UP000660262"/>
    </source>
</evidence>
<dbReference type="Gene3D" id="3.40.50.11970">
    <property type="match status" value="1"/>
</dbReference>
<name>A0A830HCN7_9CHLO</name>
<comment type="caution">
    <text evidence="2">The sequence shown here is derived from an EMBL/GenBank/DDBJ whole genome shotgun (WGS) entry which is preliminary data.</text>
</comment>
<proteinExistence type="predicted"/>
<accession>A0A830HCN7</accession>
<dbReference type="Pfam" id="PF03415">
    <property type="entry name" value="Peptidase_C11"/>
    <property type="match status" value="1"/>
</dbReference>
<sequence length="1260" mass="137671">MALKVFQKVFMVLVLVLVLSLWTSCFLVLASDAVYESVSSSSSSSALPGPTNNSSMMVMNGNNNNNSSTVSLKVLFVAYLAMDNNLMCSGRKNLAELVRGMQSLTNDDDEQIVVLALSDQTGSRQYNEACPWPMDEALLFPDAPESSGMRGTWNGPSARLVQITKQGIVAPMRFGRQFMWSEMNTADPIAMANLLNDILDAYPAEHTVLSIGSHGAGWLAQLDDMRPEGAGHCATMGNCEEDMVLVDFAYAIQAGPRVHRWDLLILDMCRMAQVEVMDVLCGVDIARYIVASQLNVPAAGHDYVSIVQQLARLATMSTNDDDDQKAYALAVSAVRSFATKSENGPSWDAGEVTMAVVNCSAFGRLSNSIQAYIDKITAIQRPYLENSYDRIEAIEKGSLPSPRSSLAQLWATLSICIALEMKDNRNAQTNMGLGEGKGEEMQVDLGSWLCGSLPGTNDRRCAVEGDAQKYEIIPGALTTTAHDDDDDDEDEEDDESDGNNADAQEADQMKSSMDRVDGVPACVEMFLEHPTRGVKMNLSDADMTIARSIAAWFNGNSEWDSSLSISSKVEEEEEEHAKISVEQAVNLIFNSENETQLNELAASPSNLRKLLQAFNHTQEVRALWEAYKAALPYFVAGPGSFGSTGLGMYYPLLSQTDDGSAQGLSEVEVQNFQYYYMYVGGLDEVADGDEVGGGLPPLDEAREHLSNPTTWKSIEGYSPLAGRWAAYLKWVERPTDILTSRFIRESSASAEFRFLPSTIQAWVSGGGVDDRGDPARSSNYTTTTGDYITENNNTDASWHMRAVAVGGIATRSEMWVGWNLNLTAGGEEEGQGDEKTRRRWFNHMSAQRLCDDNDDTEQQPQPSCGYIAWLVIAGATSKLVSASKVAPSFSLGNSSIELRDEITLYEVEAEWKGYFVVVFKPNNSSNITAMDWKQSQSPVPATAAYTSLSRKQGARIRVIVPVRWAPRCDSPRSAYRSAVLLSTLRRTARGYRRVARPVLWLDIGRGGGIGTTTTASKLGDMEILPTEEVMRLLMKSTTLSADGLRDAAERAGGGLRGDTIDADDDDLRDVIASLFENAESDTPLKTNQSGNIFYTSNSSSSDTHNQTTASGARWLQWGLDRGGTITPFVLGMMYRTSSSEESRLGNVEERTFTRLTDDSSCLTWADDDGSGGPMLGITDVTEFSRFMVKKNQAREKTSAADGAKVTTLLRTSTPTGDSAFAVCDVESTSIVNDTNGEQRMSSVSECMSFTDKELREQIDA</sequence>
<keyword evidence="3" id="KW-1185">Reference proteome</keyword>
<dbReference type="PROSITE" id="PS51257">
    <property type="entry name" value="PROKAR_LIPOPROTEIN"/>
    <property type="match status" value="1"/>
</dbReference>
<feature type="compositionally biased region" description="Acidic residues" evidence="1">
    <location>
        <begin position="483"/>
        <end position="497"/>
    </location>
</feature>
<dbReference type="Proteomes" id="UP000660262">
    <property type="component" value="Unassembled WGS sequence"/>
</dbReference>
<feature type="region of interest" description="Disordered" evidence="1">
    <location>
        <begin position="472"/>
        <end position="513"/>
    </location>
</feature>
<protein>
    <submittedName>
        <fullName evidence="2">Uncharacterized protein</fullName>
    </submittedName>
</protein>
<dbReference type="PANTHER" id="PTHR37835:SF1">
    <property type="entry name" value="ALPHA-CLOSTRIPAIN"/>
    <property type="match status" value="1"/>
</dbReference>
<evidence type="ECO:0000256" key="1">
    <source>
        <dbReference type="SAM" id="MobiDB-lite"/>
    </source>
</evidence>
<gene>
    <name evidence="2" type="ORF">PPROV_000300700</name>
</gene>
<dbReference type="EMBL" id="BNJQ01000007">
    <property type="protein sequence ID" value="GHP04253.1"/>
    <property type="molecule type" value="Genomic_DNA"/>
</dbReference>
<dbReference type="PANTHER" id="PTHR37835">
    <property type="entry name" value="ALPHA-CLOSTRIPAIN"/>
    <property type="match status" value="1"/>
</dbReference>
<reference evidence="2" key="1">
    <citation type="submission" date="2020-10" db="EMBL/GenBank/DDBJ databases">
        <title>Unveiling of a novel bifunctional photoreceptor, Dualchrome1, isolated from a cosmopolitan green alga.</title>
        <authorList>
            <person name="Suzuki S."/>
            <person name="Kawachi M."/>
        </authorList>
    </citation>
    <scope>NUCLEOTIDE SEQUENCE</scope>
    <source>
        <strain evidence="2">NIES 2893</strain>
    </source>
</reference>
<evidence type="ECO:0000313" key="2">
    <source>
        <dbReference type="EMBL" id="GHP04253.1"/>
    </source>
</evidence>
<organism evidence="2 3">
    <name type="scientific">Pycnococcus provasolii</name>
    <dbReference type="NCBI Taxonomy" id="41880"/>
    <lineage>
        <taxon>Eukaryota</taxon>
        <taxon>Viridiplantae</taxon>
        <taxon>Chlorophyta</taxon>
        <taxon>Pseudoscourfieldiophyceae</taxon>
        <taxon>Pseudoscourfieldiales</taxon>
        <taxon>Pycnococcaceae</taxon>
        <taxon>Pycnococcus</taxon>
    </lineage>
</organism>
<dbReference type="InterPro" id="IPR005077">
    <property type="entry name" value="Peptidase_C11"/>
</dbReference>
<dbReference type="AlphaFoldDB" id="A0A830HCN7"/>